<dbReference type="InterPro" id="IPR020557">
    <property type="entry name" value="Fumarate_lyase_CS"/>
</dbReference>
<dbReference type="Gene3D" id="1.10.275.10">
    <property type="entry name" value="Fumarase/aspartase (N-terminal domain)"/>
    <property type="match status" value="1"/>
</dbReference>
<dbReference type="Gene3D" id="1.20.200.10">
    <property type="entry name" value="Fumarase/aspartase (Central domain)"/>
    <property type="match status" value="1"/>
</dbReference>
<dbReference type="EMBL" id="CP039543">
    <property type="protein sequence ID" value="QJT10855.1"/>
    <property type="molecule type" value="Genomic_DNA"/>
</dbReference>
<dbReference type="Proteomes" id="UP000503251">
    <property type="component" value="Chromosome"/>
</dbReference>
<keyword evidence="1 4" id="KW-0456">Lyase</keyword>
<dbReference type="PANTHER" id="PTHR42696:SF2">
    <property type="entry name" value="ASPARTATE AMMONIA-LYASE"/>
    <property type="match status" value="1"/>
</dbReference>
<dbReference type="PANTHER" id="PTHR42696">
    <property type="entry name" value="ASPARTATE AMMONIA-LYASE"/>
    <property type="match status" value="1"/>
</dbReference>
<dbReference type="Pfam" id="PF00206">
    <property type="entry name" value="Lyase_1"/>
    <property type="match status" value="1"/>
</dbReference>
<dbReference type="InterPro" id="IPR018951">
    <property type="entry name" value="Fumarase_C_C"/>
</dbReference>
<dbReference type="Pfam" id="PF10415">
    <property type="entry name" value="FumaraseC_C"/>
    <property type="match status" value="1"/>
</dbReference>
<dbReference type="PROSITE" id="PS00163">
    <property type="entry name" value="FUMARATE_LYASES"/>
    <property type="match status" value="1"/>
</dbReference>
<feature type="domain" description="Fumarate lyase N-terminal" evidence="2">
    <location>
        <begin position="11"/>
        <end position="339"/>
    </location>
</feature>
<sequence length="473" mass="51240">MHERTERDALGERTLPRGAYHGIHTLRALENFPISGRRWPDAFITALAQVKLACARANLALGYLDQDVGRAICQACEEMAEGELHEHILVDPFQGGAGTSTNMNVNEVLANRAAELRGGAPGDSSLIHPLEHVNRHQSTNDVFPTALAVACLSLLKKLEEAVADLQQSLQYKEQELSDVLCLGRTQLQDALPMTMGMTIGAFAEAAARDRWRIFKCRERLKQVNLGGTAMGTGLAAPRDYIFRVVEELKQVTGLPVSRAENLVDATQNMDRFVEVSGILSACAANLLKMCTDLRLLSSGPDGGLGELRLPPLQAGSSHMPGKINPVMPEAASQAALRVMAAHQCLAMAVGSGTLGLNQFMPLIASEILESLTLLTNVIPLLNDKCIRGLTANNERCRTNLGASRALATALTPLLGYAVVERIVEHARTKDLTIEQACLELGLAEPESLRRLISPGRMRKLGFTSEDFEGFNIP</sequence>
<keyword evidence="5" id="KW-1185">Reference proteome</keyword>
<dbReference type="RefSeq" id="WP_171268204.1">
    <property type="nucleotide sequence ID" value="NZ_CP039543.1"/>
</dbReference>
<protein>
    <submittedName>
        <fullName evidence="4">Aspartate ammonia-lyase</fullName>
        <ecNumber evidence="4">4.3.1.1</ecNumber>
    </submittedName>
</protein>
<dbReference type="InterPro" id="IPR051546">
    <property type="entry name" value="Aspartate_Ammonia-Lyase"/>
</dbReference>
<evidence type="ECO:0000259" key="2">
    <source>
        <dbReference type="Pfam" id="PF00206"/>
    </source>
</evidence>
<gene>
    <name evidence="4" type="ORF">E8L03_18900</name>
</gene>
<feature type="domain" description="Fumarase C C-terminal" evidence="3">
    <location>
        <begin position="406"/>
        <end position="457"/>
    </location>
</feature>
<dbReference type="EC" id="4.3.1.1" evidence="4"/>
<evidence type="ECO:0000256" key="1">
    <source>
        <dbReference type="ARBA" id="ARBA00023239"/>
    </source>
</evidence>
<reference evidence="4 5" key="1">
    <citation type="submission" date="2019-04" db="EMBL/GenBank/DDBJ databases">
        <title>Isolation and culture of sulfate reducing bacteria from the cold seep of the South China Sea.</title>
        <authorList>
            <person name="Sun C."/>
            <person name="Liu R."/>
        </authorList>
    </citation>
    <scope>NUCLEOTIDE SEQUENCE [LARGE SCALE GENOMIC DNA]</scope>
    <source>
        <strain evidence="4 5">CS1</strain>
    </source>
</reference>
<dbReference type="InterPro" id="IPR024083">
    <property type="entry name" value="Fumarase/histidase_N"/>
</dbReference>
<evidence type="ECO:0000259" key="3">
    <source>
        <dbReference type="Pfam" id="PF10415"/>
    </source>
</evidence>
<accession>A0ABX6NMD7</accession>
<evidence type="ECO:0000313" key="5">
    <source>
        <dbReference type="Proteomes" id="UP000503251"/>
    </source>
</evidence>
<proteinExistence type="predicted"/>
<dbReference type="InterPro" id="IPR000362">
    <property type="entry name" value="Fumarate_lyase_fam"/>
</dbReference>
<dbReference type="InterPro" id="IPR008948">
    <property type="entry name" value="L-Aspartase-like"/>
</dbReference>
<dbReference type="SUPFAM" id="SSF48557">
    <property type="entry name" value="L-aspartase-like"/>
    <property type="match status" value="1"/>
</dbReference>
<dbReference type="Gene3D" id="1.10.40.30">
    <property type="entry name" value="Fumarase/aspartase (C-terminal domain)"/>
    <property type="match status" value="1"/>
</dbReference>
<organism evidence="4 5">
    <name type="scientific">Oceanidesulfovibrio marinus</name>
    <dbReference type="NCBI Taxonomy" id="370038"/>
    <lineage>
        <taxon>Bacteria</taxon>
        <taxon>Pseudomonadati</taxon>
        <taxon>Thermodesulfobacteriota</taxon>
        <taxon>Desulfovibrionia</taxon>
        <taxon>Desulfovibrionales</taxon>
        <taxon>Desulfovibrionaceae</taxon>
        <taxon>Oceanidesulfovibrio</taxon>
    </lineage>
</organism>
<dbReference type="GO" id="GO:0008797">
    <property type="term" value="F:aspartate ammonia-lyase activity"/>
    <property type="evidence" value="ECO:0007669"/>
    <property type="project" value="UniProtKB-EC"/>
</dbReference>
<evidence type="ECO:0000313" key="4">
    <source>
        <dbReference type="EMBL" id="QJT10855.1"/>
    </source>
</evidence>
<name>A0ABX6NMD7_9BACT</name>
<dbReference type="InterPro" id="IPR022761">
    <property type="entry name" value="Fumarate_lyase_N"/>
</dbReference>
<dbReference type="NCBIfam" id="NF008909">
    <property type="entry name" value="PRK12273.1"/>
    <property type="match status" value="1"/>
</dbReference>
<dbReference type="PRINTS" id="PR00149">
    <property type="entry name" value="FUMRATELYASE"/>
</dbReference>